<evidence type="ECO:0000256" key="3">
    <source>
        <dbReference type="ARBA" id="ARBA00022723"/>
    </source>
</evidence>
<evidence type="ECO:0000259" key="9">
    <source>
        <dbReference type="SMART" id="SM00235"/>
    </source>
</evidence>
<dbReference type="SUPFAM" id="SSF47090">
    <property type="entry name" value="PGBD-like"/>
    <property type="match status" value="1"/>
</dbReference>
<keyword evidence="2" id="KW-0645">Protease</keyword>
<keyword evidence="7" id="KW-0482">Metalloprotease</keyword>
<dbReference type="Pfam" id="PF01471">
    <property type="entry name" value="PG_binding_1"/>
    <property type="match status" value="1"/>
</dbReference>
<dbReference type="InterPro" id="IPR036365">
    <property type="entry name" value="PGBD-like_sf"/>
</dbReference>
<dbReference type="InterPro" id="IPR002477">
    <property type="entry name" value="Peptidoglycan-bd-like"/>
</dbReference>
<name>A0A239PDE0_9ACTN</name>
<dbReference type="PANTHER" id="PTHR10201:SF323">
    <property type="entry name" value="MATRIX METALLOPROTEINASE-21"/>
    <property type="match status" value="1"/>
</dbReference>
<dbReference type="GO" id="GO:0008270">
    <property type="term" value="F:zinc ion binding"/>
    <property type="evidence" value="ECO:0007669"/>
    <property type="project" value="InterPro"/>
</dbReference>
<keyword evidence="3" id="KW-0479">Metal-binding</keyword>
<keyword evidence="6" id="KW-0862">Zinc</keyword>
<dbReference type="GO" id="GO:0031012">
    <property type="term" value="C:extracellular matrix"/>
    <property type="evidence" value="ECO:0007669"/>
    <property type="project" value="InterPro"/>
</dbReference>
<dbReference type="Gene3D" id="3.40.390.10">
    <property type="entry name" value="Collagenase (Catalytic Domain)"/>
    <property type="match status" value="1"/>
</dbReference>
<dbReference type="PROSITE" id="PS00546">
    <property type="entry name" value="CYSTEINE_SWITCH"/>
    <property type="match status" value="1"/>
</dbReference>
<evidence type="ECO:0000256" key="2">
    <source>
        <dbReference type="ARBA" id="ARBA00022670"/>
    </source>
</evidence>
<organism evidence="10 11">
    <name type="scientific">Streptosporangium subroseum</name>
    <dbReference type="NCBI Taxonomy" id="106412"/>
    <lineage>
        <taxon>Bacteria</taxon>
        <taxon>Bacillati</taxon>
        <taxon>Actinomycetota</taxon>
        <taxon>Actinomycetes</taxon>
        <taxon>Streptosporangiales</taxon>
        <taxon>Streptosporangiaceae</taxon>
        <taxon>Streptosporangium</taxon>
    </lineage>
</organism>
<comment type="cofactor">
    <cofactor evidence="1">
        <name>Zn(2+)</name>
        <dbReference type="ChEBI" id="CHEBI:29105"/>
    </cofactor>
</comment>
<dbReference type="GO" id="GO:0006508">
    <property type="term" value="P:proteolysis"/>
    <property type="evidence" value="ECO:0007669"/>
    <property type="project" value="UniProtKB-KW"/>
</dbReference>
<dbReference type="InterPro" id="IPR021190">
    <property type="entry name" value="Pept_M10A"/>
</dbReference>
<dbReference type="OrthoDB" id="7671932at2"/>
<dbReference type="CDD" id="cd04278">
    <property type="entry name" value="ZnMc_MMP"/>
    <property type="match status" value="1"/>
</dbReference>
<dbReference type="GO" id="GO:0004222">
    <property type="term" value="F:metalloendopeptidase activity"/>
    <property type="evidence" value="ECO:0007669"/>
    <property type="project" value="InterPro"/>
</dbReference>
<keyword evidence="11" id="KW-1185">Reference proteome</keyword>
<feature type="domain" description="Peptidase metallopeptidase" evidence="9">
    <location>
        <begin position="113"/>
        <end position="273"/>
    </location>
</feature>
<dbReference type="PANTHER" id="PTHR10201">
    <property type="entry name" value="MATRIX METALLOPROTEINASE"/>
    <property type="match status" value="1"/>
</dbReference>
<dbReference type="InterPro" id="IPR006026">
    <property type="entry name" value="Peptidase_Metallo"/>
</dbReference>
<protein>
    <submittedName>
        <fullName evidence="10">Putative peptidoglycan binding domain-containing protein</fullName>
    </submittedName>
</protein>
<keyword evidence="8" id="KW-0865">Zymogen</keyword>
<accession>A0A239PDE0</accession>
<reference evidence="10 11" key="1">
    <citation type="submission" date="2017-06" db="EMBL/GenBank/DDBJ databases">
        <authorList>
            <person name="Kim H.J."/>
            <person name="Triplett B.A."/>
        </authorList>
    </citation>
    <scope>NUCLEOTIDE SEQUENCE [LARGE SCALE GENOMIC DNA]</scope>
    <source>
        <strain evidence="10 11">CGMCC 4.2132</strain>
    </source>
</reference>
<keyword evidence="4" id="KW-0732">Signal</keyword>
<dbReference type="Pfam" id="PF00413">
    <property type="entry name" value="Peptidase_M10"/>
    <property type="match status" value="1"/>
</dbReference>
<evidence type="ECO:0000256" key="7">
    <source>
        <dbReference type="ARBA" id="ARBA00023049"/>
    </source>
</evidence>
<evidence type="ECO:0000256" key="8">
    <source>
        <dbReference type="ARBA" id="ARBA00023145"/>
    </source>
</evidence>
<proteinExistence type="predicted"/>
<dbReference type="InterPro" id="IPR033739">
    <property type="entry name" value="M10A_MMP"/>
</dbReference>
<dbReference type="EMBL" id="FZOD01000163">
    <property type="protein sequence ID" value="SNT65081.1"/>
    <property type="molecule type" value="Genomic_DNA"/>
</dbReference>
<evidence type="ECO:0000313" key="11">
    <source>
        <dbReference type="Proteomes" id="UP000198282"/>
    </source>
</evidence>
<dbReference type="AlphaFoldDB" id="A0A239PDE0"/>
<dbReference type="InterPro" id="IPR024079">
    <property type="entry name" value="MetalloPept_cat_dom_sf"/>
</dbReference>
<evidence type="ECO:0000256" key="5">
    <source>
        <dbReference type="ARBA" id="ARBA00022801"/>
    </source>
</evidence>
<dbReference type="PRINTS" id="PR00138">
    <property type="entry name" value="MATRIXIN"/>
</dbReference>
<dbReference type="Proteomes" id="UP000198282">
    <property type="component" value="Unassembled WGS sequence"/>
</dbReference>
<evidence type="ECO:0000256" key="4">
    <source>
        <dbReference type="ARBA" id="ARBA00022729"/>
    </source>
</evidence>
<evidence type="ECO:0000256" key="1">
    <source>
        <dbReference type="ARBA" id="ARBA00001947"/>
    </source>
</evidence>
<sequence>MPDFDRLPTQNLELGNKGLEVRKLYEYLKRFGYFPNDALSDFRNWQPAIDNDIEDPEHFDENLATAVRLFQEQNGLKRDGAVGPKTLALIATPRCGVPDVVHAAAGPLPFVASGYSWDNLSLTYSFVNTGADRTAAEVRAAVRGAFDRWSAVSPLRFNEVVGASDIQIGWYSGNHGDGNAFDGSGNVLAHCFSPPPGGGSFSGDVHFDEAETWTVDTPPRGIDLATVALHEIGHGLGLNHSSDTSSVMFASYVGMRRDLTPDDIAGISAIYGGRRQPFPVISWGPGRLDIFGLGLDRQMYHRAWENGWYPSP</sequence>
<dbReference type="InterPro" id="IPR021158">
    <property type="entry name" value="Pept_M10A_Zn_BS"/>
</dbReference>
<dbReference type="SMART" id="SM00235">
    <property type="entry name" value="ZnMc"/>
    <property type="match status" value="1"/>
</dbReference>
<gene>
    <name evidence="10" type="ORF">SAMN05216276_11631</name>
</gene>
<evidence type="ECO:0000256" key="6">
    <source>
        <dbReference type="ARBA" id="ARBA00022833"/>
    </source>
</evidence>
<dbReference type="InterPro" id="IPR001818">
    <property type="entry name" value="Pept_M10_metallopeptidase"/>
</dbReference>
<evidence type="ECO:0000313" key="10">
    <source>
        <dbReference type="EMBL" id="SNT65081.1"/>
    </source>
</evidence>
<keyword evidence="5" id="KW-0378">Hydrolase</keyword>
<feature type="non-terminal residue" evidence="10">
    <location>
        <position position="312"/>
    </location>
</feature>
<dbReference type="SUPFAM" id="SSF55486">
    <property type="entry name" value="Metalloproteases ('zincins'), catalytic domain"/>
    <property type="match status" value="1"/>
</dbReference>